<dbReference type="EMBL" id="WJQU01000003">
    <property type="protein sequence ID" value="KAJ6638829.1"/>
    <property type="molecule type" value="Genomic_DNA"/>
</dbReference>
<accession>A0A9Q0MX80</accession>
<evidence type="ECO:0000256" key="7">
    <source>
        <dbReference type="ARBA" id="ARBA00023157"/>
    </source>
</evidence>
<evidence type="ECO:0000256" key="2">
    <source>
        <dbReference type="ARBA" id="ARBA00004569"/>
    </source>
</evidence>
<dbReference type="Proteomes" id="UP001151699">
    <property type="component" value="Chromosome X"/>
</dbReference>
<keyword evidence="6" id="KW-0496">Mitochondrion</keyword>
<comment type="cofactor">
    <cofactor evidence="1 9">
        <name>FAD</name>
        <dbReference type="ChEBI" id="CHEBI:57692"/>
    </cofactor>
</comment>
<dbReference type="GO" id="GO:0050660">
    <property type="term" value="F:flavin adenine dinucleotide binding"/>
    <property type="evidence" value="ECO:0007669"/>
    <property type="project" value="TreeGrafter"/>
</dbReference>
<dbReference type="InterPro" id="IPR036774">
    <property type="entry name" value="ERV/ALR_sulphydryl_oxid_sf"/>
</dbReference>
<keyword evidence="7" id="KW-1015">Disulfide bond</keyword>
<dbReference type="Pfam" id="PF04777">
    <property type="entry name" value="Evr1_Alr"/>
    <property type="match status" value="1"/>
</dbReference>
<evidence type="ECO:0000256" key="5">
    <source>
        <dbReference type="ARBA" id="ARBA00023002"/>
    </source>
</evidence>
<keyword evidence="5 9" id="KW-0560">Oxidoreductase</keyword>
<evidence type="ECO:0000256" key="10">
    <source>
        <dbReference type="SAM" id="MobiDB-lite"/>
    </source>
</evidence>
<dbReference type="OrthoDB" id="17199at2759"/>
<evidence type="ECO:0000256" key="4">
    <source>
        <dbReference type="ARBA" id="ARBA00022827"/>
    </source>
</evidence>
<keyword evidence="4 9" id="KW-0274">FAD</keyword>
<evidence type="ECO:0000256" key="3">
    <source>
        <dbReference type="ARBA" id="ARBA00022630"/>
    </source>
</evidence>
<evidence type="ECO:0000256" key="8">
    <source>
        <dbReference type="ARBA" id="ARBA00048864"/>
    </source>
</evidence>
<sequence length="178" mass="19948">MPSFDNNSSSEGKGAPCRTCTDFKSWAKNAKKQNATFGSSGDETTGRNSETPNTSTVNSNDTTNRHGCPYDKDDLGRSTWGLLHTMAANYPEIPSKEEISNVSAFFSIFAKVYPCDMCAKDFQMELIKEPVEATSQHSLSQWLCRMHNKVNNKLGKPLFDCRLVNERWRDGWKDGSCD</sequence>
<dbReference type="Gene3D" id="1.20.120.310">
    <property type="entry name" value="ERV/ALR sulfhydryl oxidase domain"/>
    <property type="match status" value="1"/>
</dbReference>
<dbReference type="GO" id="GO:0005758">
    <property type="term" value="C:mitochondrial intermembrane space"/>
    <property type="evidence" value="ECO:0007669"/>
    <property type="project" value="UniProtKB-SubCell"/>
</dbReference>
<feature type="domain" description="ERV/ALR sulfhydryl oxidase" evidence="11">
    <location>
        <begin position="68"/>
        <end position="168"/>
    </location>
</feature>
<feature type="compositionally biased region" description="Low complexity" evidence="10">
    <location>
        <begin position="51"/>
        <end position="62"/>
    </location>
</feature>
<keyword evidence="13" id="KW-1185">Reference proteome</keyword>
<dbReference type="AlphaFoldDB" id="A0A9Q0MX80"/>
<gene>
    <name evidence="12" type="primary">Gfer</name>
    <name evidence="12" type="ORF">Bhyg_11567</name>
</gene>
<feature type="region of interest" description="Disordered" evidence="10">
    <location>
        <begin position="34"/>
        <end position="70"/>
    </location>
</feature>
<reference evidence="12" key="1">
    <citation type="submission" date="2022-07" db="EMBL/GenBank/DDBJ databases">
        <authorList>
            <person name="Trinca V."/>
            <person name="Uliana J.V.C."/>
            <person name="Torres T.T."/>
            <person name="Ward R.J."/>
            <person name="Monesi N."/>
        </authorList>
    </citation>
    <scope>NUCLEOTIDE SEQUENCE</scope>
    <source>
        <strain evidence="12">HSMRA1968</strain>
        <tissue evidence="12">Whole embryos</tissue>
    </source>
</reference>
<evidence type="ECO:0000313" key="13">
    <source>
        <dbReference type="Proteomes" id="UP001151699"/>
    </source>
</evidence>
<dbReference type="EC" id="1.8.3.2" evidence="9"/>
<dbReference type="FunFam" id="1.20.120.310:FF:000003">
    <property type="entry name" value="Sulfhydryl oxidase"/>
    <property type="match status" value="1"/>
</dbReference>
<name>A0A9Q0MX80_9DIPT</name>
<dbReference type="PROSITE" id="PS51324">
    <property type="entry name" value="ERV_ALR"/>
    <property type="match status" value="1"/>
</dbReference>
<feature type="compositionally biased region" description="Polar residues" evidence="10">
    <location>
        <begin position="34"/>
        <end position="50"/>
    </location>
</feature>
<comment type="subcellular location">
    <subcellularLocation>
        <location evidence="2">Mitochondrion intermembrane space</location>
    </subcellularLocation>
</comment>
<dbReference type="SUPFAM" id="SSF69000">
    <property type="entry name" value="FAD-dependent thiol oxidase"/>
    <property type="match status" value="1"/>
</dbReference>
<comment type="catalytic activity">
    <reaction evidence="8 9">
        <text>2 R'C(R)SH + O2 = R'C(R)S-S(R)CR' + H2O2</text>
        <dbReference type="Rhea" id="RHEA:17357"/>
        <dbReference type="ChEBI" id="CHEBI:15379"/>
        <dbReference type="ChEBI" id="CHEBI:16240"/>
        <dbReference type="ChEBI" id="CHEBI:16520"/>
        <dbReference type="ChEBI" id="CHEBI:17412"/>
        <dbReference type="EC" id="1.8.3.2"/>
    </reaction>
</comment>
<evidence type="ECO:0000256" key="9">
    <source>
        <dbReference type="RuleBase" id="RU371123"/>
    </source>
</evidence>
<dbReference type="PANTHER" id="PTHR12645">
    <property type="entry name" value="ALR/ERV"/>
    <property type="match status" value="1"/>
</dbReference>
<evidence type="ECO:0000259" key="11">
    <source>
        <dbReference type="PROSITE" id="PS51324"/>
    </source>
</evidence>
<dbReference type="PANTHER" id="PTHR12645:SF0">
    <property type="entry name" value="FAD-LINKED SULFHYDRYL OXIDASE ALR"/>
    <property type="match status" value="1"/>
</dbReference>
<dbReference type="GO" id="GO:0016971">
    <property type="term" value="F:flavin-dependent sulfhydryl oxidase activity"/>
    <property type="evidence" value="ECO:0007669"/>
    <property type="project" value="InterPro"/>
</dbReference>
<evidence type="ECO:0000256" key="6">
    <source>
        <dbReference type="ARBA" id="ARBA00023128"/>
    </source>
</evidence>
<evidence type="ECO:0000256" key="1">
    <source>
        <dbReference type="ARBA" id="ARBA00001974"/>
    </source>
</evidence>
<keyword evidence="3 9" id="KW-0285">Flavoprotein</keyword>
<proteinExistence type="predicted"/>
<dbReference type="InterPro" id="IPR039799">
    <property type="entry name" value="ALR/ERV"/>
</dbReference>
<evidence type="ECO:0000313" key="12">
    <source>
        <dbReference type="EMBL" id="KAJ6638829.1"/>
    </source>
</evidence>
<protein>
    <recommendedName>
        <fullName evidence="9">Sulfhydryl oxidase</fullName>
        <ecNumber evidence="9">1.8.3.2</ecNumber>
    </recommendedName>
</protein>
<dbReference type="InterPro" id="IPR017905">
    <property type="entry name" value="ERV/ALR_sulphydryl_oxidase"/>
</dbReference>
<organism evidence="12 13">
    <name type="scientific">Pseudolycoriella hygida</name>
    <dbReference type="NCBI Taxonomy" id="35572"/>
    <lineage>
        <taxon>Eukaryota</taxon>
        <taxon>Metazoa</taxon>
        <taxon>Ecdysozoa</taxon>
        <taxon>Arthropoda</taxon>
        <taxon>Hexapoda</taxon>
        <taxon>Insecta</taxon>
        <taxon>Pterygota</taxon>
        <taxon>Neoptera</taxon>
        <taxon>Endopterygota</taxon>
        <taxon>Diptera</taxon>
        <taxon>Nematocera</taxon>
        <taxon>Sciaroidea</taxon>
        <taxon>Sciaridae</taxon>
        <taxon>Pseudolycoriella</taxon>
    </lineage>
</organism>
<comment type="caution">
    <text evidence="12">The sequence shown here is derived from an EMBL/GenBank/DDBJ whole genome shotgun (WGS) entry which is preliminary data.</text>
</comment>